<accession>F0TBD2</accession>
<organism evidence="1 2">
    <name type="scientific">Methanobacterium lacus (strain AL-21)</name>
    <dbReference type="NCBI Taxonomy" id="877455"/>
    <lineage>
        <taxon>Archaea</taxon>
        <taxon>Methanobacteriati</taxon>
        <taxon>Methanobacteriota</taxon>
        <taxon>Methanomada group</taxon>
        <taxon>Methanobacteria</taxon>
        <taxon>Methanobacteriales</taxon>
        <taxon>Methanobacteriaceae</taxon>
        <taxon>Methanobacterium</taxon>
    </lineage>
</organism>
<protein>
    <submittedName>
        <fullName evidence="1">Uncharacterized protein</fullName>
    </submittedName>
</protein>
<reference evidence="2" key="1">
    <citation type="submission" date="2011-02" db="EMBL/GenBank/DDBJ databases">
        <title>Complete sequence of Methanobacterium sp. AL-21.</title>
        <authorList>
            <consortium name="US DOE Joint Genome Institute"/>
            <person name="Lucas S."/>
            <person name="Copeland A."/>
            <person name="Lapidus A."/>
            <person name="Cheng J.-F."/>
            <person name="Goodwin L."/>
            <person name="Pitluck S."/>
            <person name="Chertkov O."/>
            <person name="Detter J.C."/>
            <person name="Han C."/>
            <person name="Tapia R."/>
            <person name="Land M."/>
            <person name="Hauser L."/>
            <person name="Kyrpides N."/>
            <person name="Ivanova N."/>
            <person name="Mikhailova N."/>
            <person name="Pagani I."/>
            <person name="Cadillo-Quiroz H."/>
            <person name="Imachi H."/>
            <person name="Zinder S."/>
            <person name="Liu W."/>
            <person name="Woyke T."/>
        </authorList>
    </citation>
    <scope>NUCLEOTIDE SEQUENCE [LARGE SCALE GENOMIC DNA]</scope>
    <source>
        <strain evidence="2">AL-21</strain>
    </source>
</reference>
<keyword evidence="2" id="KW-1185">Reference proteome</keyword>
<reference evidence="1 2" key="2">
    <citation type="journal article" date="2014" name="Int. J. Syst. Evol. Microbiol.">
        <title>Methanobacterium paludis sp. nov. and a novel strain of Methanobacterium lacus isolated from northern peatlands.</title>
        <authorList>
            <person name="Cadillo-Quiroz H."/>
            <person name="Brauer S.L."/>
            <person name="Goodson N."/>
            <person name="Yavitt J.B."/>
            <person name="Zinder S.H."/>
        </authorList>
    </citation>
    <scope>NUCLEOTIDE SEQUENCE [LARGE SCALE GENOMIC DNA]</scope>
    <source>
        <strain evidence="1 2">AL-21</strain>
    </source>
</reference>
<proteinExistence type="predicted"/>
<evidence type="ECO:0000313" key="2">
    <source>
        <dbReference type="Proteomes" id="UP000007490"/>
    </source>
</evidence>
<sequence length="123" mass="14484">MIIGDIMLETKTKEILKNNTFFFQFVDEDHKELSPDQSEALRKFKTVDGSKYKMALRSNAMPKSVQIDLKIIYPPDFYHPNIYELLDFNETMFQSFYNDQMNFSNANEYTKVSESNSTKIRGK</sequence>
<dbReference type="Proteomes" id="UP000007490">
    <property type="component" value="Chromosome"/>
</dbReference>
<dbReference type="KEGG" id="mel:Metbo_0832"/>
<evidence type="ECO:0000313" key="1">
    <source>
        <dbReference type="EMBL" id="ADZ09083.1"/>
    </source>
</evidence>
<dbReference type="EMBL" id="CP002551">
    <property type="protein sequence ID" value="ADZ09083.1"/>
    <property type="molecule type" value="Genomic_DNA"/>
</dbReference>
<dbReference type="AlphaFoldDB" id="F0TBD2"/>
<dbReference type="HOGENOM" id="CLU_2010116_0_0_2"/>
<name>F0TBD2_METLA</name>
<gene>
    <name evidence="1" type="ordered locus">Metbo_0832</name>
</gene>